<dbReference type="PROSITE" id="PS50109">
    <property type="entry name" value="HIS_KIN"/>
    <property type="match status" value="1"/>
</dbReference>
<evidence type="ECO:0000256" key="6">
    <source>
        <dbReference type="ARBA" id="ARBA00022692"/>
    </source>
</evidence>
<keyword evidence="4" id="KW-0597">Phosphoprotein</keyword>
<dbReference type="PANTHER" id="PTHR45436:SF5">
    <property type="entry name" value="SENSOR HISTIDINE KINASE TRCS"/>
    <property type="match status" value="1"/>
</dbReference>
<evidence type="ECO:0000256" key="3">
    <source>
        <dbReference type="ARBA" id="ARBA00012438"/>
    </source>
</evidence>
<comment type="subcellular location">
    <subcellularLocation>
        <location evidence="2">Cell membrane</location>
    </subcellularLocation>
</comment>
<dbReference type="InterPro" id="IPR036890">
    <property type="entry name" value="HATPase_C_sf"/>
</dbReference>
<dbReference type="OrthoDB" id="5242752at2"/>
<protein>
    <recommendedName>
        <fullName evidence="3">histidine kinase</fullName>
        <ecNumber evidence="3">2.7.13.3</ecNumber>
    </recommendedName>
</protein>
<dbReference type="SMART" id="SM00388">
    <property type="entry name" value="HisKA"/>
    <property type="match status" value="1"/>
</dbReference>
<dbReference type="Gene3D" id="6.10.340.10">
    <property type="match status" value="1"/>
</dbReference>
<evidence type="ECO:0000259" key="12">
    <source>
        <dbReference type="PROSITE" id="PS50885"/>
    </source>
</evidence>
<feature type="domain" description="HAMP" evidence="12">
    <location>
        <begin position="187"/>
        <end position="239"/>
    </location>
</feature>
<dbReference type="GO" id="GO:0000155">
    <property type="term" value="F:phosphorelay sensor kinase activity"/>
    <property type="evidence" value="ECO:0007669"/>
    <property type="project" value="InterPro"/>
</dbReference>
<evidence type="ECO:0000256" key="2">
    <source>
        <dbReference type="ARBA" id="ARBA00004236"/>
    </source>
</evidence>
<dbReference type="SMART" id="SM00387">
    <property type="entry name" value="HATPase_c"/>
    <property type="match status" value="1"/>
</dbReference>
<dbReference type="PROSITE" id="PS50885">
    <property type="entry name" value="HAMP"/>
    <property type="match status" value="1"/>
</dbReference>
<dbReference type="InterPro" id="IPR036097">
    <property type="entry name" value="HisK_dim/P_sf"/>
</dbReference>
<keyword evidence="10" id="KW-0472">Membrane</keyword>
<dbReference type="EC" id="2.7.13.3" evidence="3"/>
<keyword evidence="7 13" id="KW-0418">Kinase</keyword>
<evidence type="ECO:0000313" key="14">
    <source>
        <dbReference type="Proteomes" id="UP000008914"/>
    </source>
</evidence>
<dbReference type="STRING" id="710696.Intca_1114"/>
<dbReference type="CDD" id="cd00075">
    <property type="entry name" value="HATPase"/>
    <property type="match status" value="1"/>
</dbReference>
<dbReference type="PRINTS" id="PR00344">
    <property type="entry name" value="BCTRLSENSOR"/>
</dbReference>
<dbReference type="CDD" id="cd00082">
    <property type="entry name" value="HisKA"/>
    <property type="match status" value="1"/>
</dbReference>
<dbReference type="SMART" id="SM00304">
    <property type="entry name" value="HAMP"/>
    <property type="match status" value="1"/>
</dbReference>
<dbReference type="Gene3D" id="3.30.565.10">
    <property type="entry name" value="Histidine kinase-like ATPase, C-terminal domain"/>
    <property type="match status" value="1"/>
</dbReference>
<dbReference type="InterPro" id="IPR050428">
    <property type="entry name" value="TCS_sensor_his_kinase"/>
</dbReference>
<keyword evidence="8" id="KW-1133">Transmembrane helix</keyword>
<dbReference type="AlphaFoldDB" id="E6SE22"/>
<dbReference type="PANTHER" id="PTHR45436">
    <property type="entry name" value="SENSOR HISTIDINE KINASE YKOH"/>
    <property type="match status" value="1"/>
</dbReference>
<dbReference type="InterPro" id="IPR004358">
    <property type="entry name" value="Sig_transdc_His_kin-like_C"/>
</dbReference>
<keyword evidence="6" id="KW-0812">Transmembrane</keyword>
<dbReference type="GO" id="GO:0005886">
    <property type="term" value="C:plasma membrane"/>
    <property type="evidence" value="ECO:0007669"/>
    <property type="project" value="UniProtKB-SubCell"/>
</dbReference>
<dbReference type="Pfam" id="PF00672">
    <property type="entry name" value="HAMP"/>
    <property type="match status" value="1"/>
</dbReference>
<evidence type="ECO:0000256" key="4">
    <source>
        <dbReference type="ARBA" id="ARBA00022553"/>
    </source>
</evidence>
<dbReference type="InterPro" id="IPR005467">
    <property type="entry name" value="His_kinase_dom"/>
</dbReference>
<evidence type="ECO:0000259" key="11">
    <source>
        <dbReference type="PROSITE" id="PS50109"/>
    </source>
</evidence>
<dbReference type="RefSeq" id="WP_013491953.1">
    <property type="nucleotide sequence ID" value="NC_014830.1"/>
</dbReference>
<dbReference type="eggNOG" id="COG2205">
    <property type="taxonomic scope" value="Bacteria"/>
</dbReference>
<evidence type="ECO:0000256" key="5">
    <source>
        <dbReference type="ARBA" id="ARBA00022679"/>
    </source>
</evidence>
<dbReference type="SUPFAM" id="SSF158472">
    <property type="entry name" value="HAMP domain-like"/>
    <property type="match status" value="1"/>
</dbReference>
<proteinExistence type="predicted"/>
<dbReference type="Pfam" id="PF00512">
    <property type="entry name" value="HisKA"/>
    <property type="match status" value="1"/>
</dbReference>
<dbReference type="InterPro" id="IPR003660">
    <property type="entry name" value="HAMP_dom"/>
</dbReference>
<keyword evidence="9" id="KW-0902">Two-component regulatory system</keyword>
<dbReference type="KEGG" id="ica:Intca_1114"/>
<keyword evidence="5" id="KW-0808">Transferase</keyword>
<dbReference type="Proteomes" id="UP000008914">
    <property type="component" value="Chromosome"/>
</dbReference>
<evidence type="ECO:0000256" key="10">
    <source>
        <dbReference type="ARBA" id="ARBA00023136"/>
    </source>
</evidence>
<name>E6SE22_INTC7</name>
<evidence type="ECO:0000313" key="13">
    <source>
        <dbReference type="EMBL" id="ADU47635.1"/>
    </source>
</evidence>
<dbReference type="Pfam" id="PF02518">
    <property type="entry name" value="HATPase_c"/>
    <property type="match status" value="1"/>
</dbReference>
<evidence type="ECO:0000256" key="9">
    <source>
        <dbReference type="ARBA" id="ARBA00023012"/>
    </source>
</evidence>
<dbReference type="SUPFAM" id="SSF55874">
    <property type="entry name" value="ATPase domain of HSP90 chaperone/DNA topoisomerase II/histidine kinase"/>
    <property type="match status" value="1"/>
</dbReference>
<comment type="catalytic activity">
    <reaction evidence="1">
        <text>ATP + protein L-histidine = ADP + protein N-phospho-L-histidine.</text>
        <dbReference type="EC" id="2.7.13.3"/>
    </reaction>
</comment>
<dbReference type="Gene3D" id="1.10.287.130">
    <property type="match status" value="1"/>
</dbReference>
<reference evidence="13 14" key="1">
    <citation type="journal article" date="2010" name="Stand. Genomic Sci.">
        <title>Complete genome sequence of Intrasporangium calvum type strain (7 KIP).</title>
        <authorList>
            <person name="Del Rio T.G."/>
            <person name="Chertkov O."/>
            <person name="Yasawong M."/>
            <person name="Lucas S."/>
            <person name="Deshpande S."/>
            <person name="Cheng J.F."/>
            <person name="Detter C."/>
            <person name="Tapia R."/>
            <person name="Han C."/>
            <person name="Goodwin L."/>
            <person name="Pitluck S."/>
            <person name="Liolios K."/>
            <person name="Ivanova N."/>
            <person name="Mavromatis K."/>
            <person name="Pati A."/>
            <person name="Chen A."/>
            <person name="Palaniappan K."/>
            <person name="Land M."/>
            <person name="Hauser L."/>
            <person name="Chang Y.J."/>
            <person name="Jeffries C.D."/>
            <person name="Rohde M."/>
            <person name="Pukall R."/>
            <person name="Sikorski J."/>
            <person name="Goker M."/>
            <person name="Woyke T."/>
            <person name="Bristow J."/>
            <person name="Eisen J.A."/>
            <person name="Markowitz V."/>
            <person name="Hugenholtz P."/>
            <person name="Kyrpides N.C."/>
            <person name="Klenk H.P."/>
            <person name="Lapidus A."/>
        </authorList>
    </citation>
    <scope>NUCLEOTIDE SEQUENCE [LARGE SCALE GENOMIC DNA]</scope>
    <source>
        <strain evidence="14">ATCC 23552 / DSM 43043 / JCM 3097 / NBRC 12989 / 7 KIP</strain>
    </source>
</reference>
<evidence type="ECO:0000256" key="1">
    <source>
        <dbReference type="ARBA" id="ARBA00000085"/>
    </source>
</evidence>
<keyword evidence="14" id="KW-1185">Reference proteome</keyword>
<dbReference type="EMBL" id="CP002343">
    <property type="protein sequence ID" value="ADU47635.1"/>
    <property type="molecule type" value="Genomic_DNA"/>
</dbReference>
<dbReference type="HOGENOM" id="CLU_000445_89_6_11"/>
<feature type="domain" description="Histidine kinase" evidence="11">
    <location>
        <begin position="247"/>
        <end position="455"/>
    </location>
</feature>
<evidence type="ECO:0000256" key="7">
    <source>
        <dbReference type="ARBA" id="ARBA00022777"/>
    </source>
</evidence>
<accession>E6SE22</accession>
<evidence type="ECO:0000256" key="8">
    <source>
        <dbReference type="ARBA" id="ARBA00022989"/>
    </source>
</evidence>
<dbReference type="InterPro" id="IPR003594">
    <property type="entry name" value="HATPase_dom"/>
</dbReference>
<gene>
    <name evidence="13" type="ordered locus">Intca_1114</name>
</gene>
<organism evidence="13 14">
    <name type="scientific">Intrasporangium calvum (strain ATCC 23552 / DSM 43043 / JCM 3097 / NBRC 12989 / NCIMB 10167 / NRRL B-3866 / 7 KIP)</name>
    <dbReference type="NCBI Taxonomy" id="710696"/>
    <lineage>
        <taxon>Bacteria</taxon>
        <taxon>Bacillati</taxon>
        <taxon>Actinomycetota</taxon>
        <taxon>Actinomycetes</taxon>
        <taxon>Micrococcales</taxon>
        <taxon>Intrasporangiaceae</taxon>
        <taxon>Intrasporangium</taxon>
    </lineage>
</organism>
<dbReference type="InterPro" id="IPR003661">
    <property type="entry name" value="HisK_dim/P_dom"/>
</dbReference>
<sequence>MKRFARLRPLSLRTTITLSFASLALVVSAILAGGTYLAAREFLIGQREQTAAQQAFASASMVRDGLRTRGSDVIEVLASVPGSSGSVVLVKRQERWYSSSLNVAEDAIAPEVRQVVRSGLAGVAWSRLDGRPVIVVGVPLPAVEANFYQIASASELDSTLTTLGSVLAAFAALTTIGGTLMSRAAAARAIAPLESVATAAARIAAGQMDTRLGATEDPDLSVIVGSFNTMVEALEERVQRDARFAADVSHELRSPVTTLMTSVDVLAGSRNELPLRAQRAVELVEGEVDRLRRALEHLLELGRLDAGTAHRDVVDVDLRDLVAHALSENHRATELLSVPTQPVRVLADKQELNRALVNLFDNADLHGGGLSAVNVTTSNGRALIRVDDAGPGVPEADRELIFERFARSGSRGSRQGTGLGLSLVEETARAHGGSVWCEDRAEGGARFTLALPLSEEGE</sequence>
<dbReference type="SUPFAM" id="SSF47384">
    <property type="entry name" value="Homodimeric domain of signal transducing histidine kinase"/>
    <property type="match status" value="1"/>
</dbReference>